<gene>
    <name evidence="1" type="ORF">P5G50_06760</name>
</gene>
<evidence type="ECO:0000313" key="2">
    <source>
        <dbReference type="Proteomes" id="UP001174208"/>
    </source>
</evidence>
<dbReference type="Pfam" id="PF10783">
    <property type="entry name" value="DUF2599"/>
    <property type="match status" value="1"/>
</dbReference>
<reference evidence="1" key="1">
    <citation type="submission" date="2023-06" db="EMBL/GenBank/DDBJ databases">
        <title>MT1 and MT2 Draft Genomes of Novel Species.</title>
        <authorList>
            <person name="Venkateswaran K."/>
        </authorList>
    </citation>
    <scope>NUCLEOTIDE SEQUENCE</scope>
    <source>
        <strain evidence="1">F6_8S_P_1B</strain>
    </source>
</reference>
<organism evidence="1 2">
    <name type="scientific">Leifsonia williamsii</name>
    <dbReference type="NCBI Taxonomy" id="3035919"/>
    <lineage>
        <taxon>Bacteria</taxon>
        <taxon>Bacillati</taxon>
        <taxon>Actinomycetota</taxon>
        <taxon>Actinomycetes</taxon>
        <taxon>Micrococcales</taxon>
        <taxon>Microbacteriaceae</taxon>
        <taxon>Leifsonia</taxon>
    </lineage>
</organism>
<keyword evidence="2" id="KW-1185">Reference proteome</keyword>
<dbReference type="InterPro" id="IPR019719">
    <property type="entry name" value="DUF2599"/>
</dbReference>
<protein>
    <submittedName>
        <fullName evidence="1">DUF2599 domain-containing protein</fullName>
    </submittedName>
</protein>
<accession>A0ABT8K9K9</accession>
<name>A0ABT8K9K9_9MICO</name>
<evidence type="ECO:0000313" key="1">
    <source>
        <dbReference type="EMBL" id="MDN4614151.1"/>
    </source>
</evidence>
<proteinExistence type="predicted"/>
<dbReference type="EMBL" id="JAROCF010000001">
    <property type="protein sequence ID" value="MDN4614151.1"/>
    <property type="molecule type" value="Genomic_DNA"/>
</dbReference>
<dbReference type="Proteomes" id="UP001174208">
    <property type="component" value="Unassembled WGS sequence"/>
</dbReference>
<comment type="caution">
    <text evidence="1">The sequence shown here is derived from an EMBL/GenBank/DDBJ whole genome shotgun (WGS) entry which is preliminary data.</text>
</comment>
<dbReference type="RefSeq" id="WP_301210605.1">
    <property type="nucleotide sequence ID" value="NZ_JAROCF010000001.1"/>
</dbReference>
<sequence>MVVVVGAVSSAAAVDGEGFQNGGGADVAELIAAAAPDAPLAEPEVSRGVLVAESRDEAISVELPVEGGGLSLSDSSTGIEVGVGLPEETSTGRPEVADDGTVVYRADPGSGVDVAAQVVEDGSVRIQTVIDSASAPHEFTYPLDLPEGAVLSMTADGGVVATAPGGDFLLGIRPPWAKDAEGRDVPTSYRLDGDSLVQSVASPDSAQYPMVADPWLGIALIDKVSKAWISGKGYRYSVFPTWWGRGGAGALARWAAWSEAKSKGGIPQTATLENQFLCHYDYRPLTTFKSSWNLEAYARDKGYLSFMASQCN</sequence>